<keyword evidence="8 10" id="KW-1133">Transmembrane helix</keyword>
<evidence type="ECO:0000256" key="9">
    <source>
        <dbReference type="ARBA" id="ARBA00023136"/>
    </source>
</evidence>
<feature type="transmembrane region" description="Helical" evidence="10">
    <location>
        <begin position="182"/>
        <end position="211"/>
    </location>
</feature>
<evidence type="ECO:0000256" key="3">
    <source>
        <dbReference type="ARBA" id="ARBA00022502"/>
    </source>
</evidence>
<comment type="caution">
    <text evidence="11">The sequence shown here is derived from an EMBL/GenBank/DDBJ whole genome shotgun (WGS) entry which is preliminary data.</text>
</comment>
<organism evidence="11 12">
    <name type="scientific">Prauserella alba</name>
    <dbReference type="NCBI Taxonomy" id="176898"/>
    <lineage>
        <taxon>Bacteria</taxon>
        <taxon>Bacillati</taxon>
        <taxon>Actinomycetota</taxon>
        <taxon>Actinomycetes</taxon>
        <taxon>Pseudonocardiales</taxon>
        <taxon>Pseudonocardiaceae</taxon>
        <taxon>Prauserella</taxon>
    </lineage>
</organism>
<evidence type="ECO:0000256" key="4">
    <source>
        <dbReference type="ARBA" id="ARBA00022676"/>
    </source>
</evidence>
<sequence length="383" mass="39877">MTHIGSRSANTAAARIRRAAPPVLVYLALRLVGVAVLAAMSAVHDASLFDRMTAWDGQWYLGIAEHGYAGHGEFSLDIDGEPYPDAPYAFFPMYPAAMSIVATFGISLDAAGLVVSTLAGVAAVPAVMRIAGHVDPRRRVGLLLVALWAGAPMSGVLSMVYTEATFTALALWALVGVLERRWLLAGGCTLAAGLTRSSAAVLIVIVVVAALHAAWTRRDRWRAAAGAMLAPLGLLGWWLAVYLATGHTWQEIQLRGWGVSWDWGVDTLDWITGAFGGEVHPYDLIGAAVTVGAAVLAAVLAARPAPWPLTAFAAGSVVLAAGSGGLVISTPRLLLVAVPVLLLPVAAGLADRRTGTALVVTGVAAAAGCWFSAYALTVWPYAI</sequence>
<evidence type="ECO:0000256" key="6">
    <source>
        <dbReference type="ARBA" id="ARBA00022692"/>
    </source>
</evidence>
<evidence type="ECO:0000256" key="2">
    <source>
        <dbReference type="ARBA" id="ARBA00004687"/>
    </source>
</evidence>
<evidence type="ECO:0000313" key="12">
    <source>
        <dbReference type="Proteomes" id="UP001500467"/>
    </source>
</evidence>
<feature type="transmembrane region" description="Helical" evidence="10">
    <location>
        <begin position="100"/>
        <end position="128"/>
    </location>
</feature>
<evidence type="ECO:0000313" key="11">
    <source>
        <dbReference type="EMBL" id="GAA1216642.1"/>
    </source>
</evidence>
<dbReference type="RefSeq" id="WP_253855605.1">
    <property type="nucleotide sequence ID" value="NZ_BAAALM010000016.1"/>
</dbReference>
<evidence type="ECO:0000256" key="8">
    <source>
        <dbReference type="ARBA" id="ARBA00022989"/>
    </source>
</evidence>
<feature type="transmembrane region" description="Helical" evidence="10">
    <location>
        <begin position="357"/>
        <end position="382"/>
    </location>
</feature>
<feature type="transmembrane region" description="Helical" evidence="10">
    <location>
        <begin position="284"/>
        <end position="302"/>
    </location>
</feature>
<dbReference type="InterPro" id="IPR007315">
    <property type="entry name" value="PIG-V/Gpi18"/>
</dbReference>
<dbReference type="PANTHER" id="PTHR12468">
    <property type="entry name" value="GPI MANNOSYLTRANSFERASE 2"/>
    <property type="match status" value="1"/>
</dbReference>
<keyword evidence="12" id="KW-1185">Reference proteome</keyword>
<reference evidence="11 12" key="1">
    <citation type="journal article" date="2019" name="Int. J. Syst. Evol. Microbiol.">
        <title>The Global Catalogue of Microorganisms (GCM) 10K type strain sequencing project: providing services to taxonomists for standard genome sequencing and annotation.</title>
        <authorList>
            <consortium name="The Broad Institute Genomics Platform"/>
            <consortium name="The Broad Institute Genome Sequencing Center for Infectious Disease"/>
            <person name="Wu L."/>
            <person name="Ma J."/>
        </authorList>
    </citation>
    <scope>NUCLEOTIDE SEQUENCE [LARGE SCALE GENOMIC DNA]</scope>
    <source>
        <strain evidence="11 12">JCM 13022</strain>
    </source>
</reference>
<comment type="pathway">
    <text evidence="2">Glycolipid biosynthesis; glycosylphosphatidylinositol-anchor biosynthesis.</text>
</comment>
<dbReference type="Proteomes" id="UP001500467">
    <property type="component" value="Unassembled WGS sequence"/>
</dbReference>
<name>A0ABN1VMA5_9PSEU</name>
<evidence type="ECO:0000256" key="1">
    <source>
        <dbReference type="ARBA" id="ARBA00004477"/>
    </source>
</evidence>
<evidence type="ECO:0000256" key="7">
    <source>
        <dbReference type="ARBA" id="ARBA00022824"/>
    </source>
</evidence>
<keyword evidence="9 10" id="KW-0472">Membrane</keyword>
<keyword evidence="7" id="KW-0256">Endoplasmic reticulum</keyword>
<feature type="transmembrane region" description="Helical" evidence="10">
    <location>
        <begin position="140"/>
        <end position="162"/>
    </location>
</feature>
<keyword evidence="3" id="KW-0337">GPI-anchor biosynthesis</keyword>
<feature type="transmembrane region" description="Helical" evidence="10">
    <location>
        <begin position="23"/>
        <end position="43"/>
    </location>
</feature>
<dbReference type="PANTHER" id="PTHR12468:SF2">
    <property type="entry name" value="GPI MANNOSYLTRANSFERASE 2"/>
    <property type="match status" value="1"/>
</dbReference>
<keyword evidence="5" id="KW-0808">Transferase</keyword>
<evidence type="ECO:0000256" key="10">
    <source>
        <dbReference type="SAM" id="Phobius"/>
    </source>
</evidence>
<feature type="transmembrane region" description="Helical" evidence="10">
    <location>
        <begin position="309"/>
        <end position="327"/>
    </location>
</feature>
<dbReference type="EMBL" id="BAAALM010000016">
    <property type="protein sequence ID" value="GAA1216642.1"/>
    <property type="molecule type" value="Genomic_DNA"/>
</dbReference>
<keyword evidence="4" id="KW-0328">Glycosyltransferase</keyword>
<feature type="transmembrane region" description="Helical" evidence="10">
    <location>
        <begin position="223"/>
        <end position="244"/>
    </location>
</feature>
<protein>
    <submittedName>
        <fullName evidence="11">Membrane protein</fullName>
    </submittedName>
</protein>
<gene>
    <name evidence="11" type="ORF">GCM10009675_43660</name>
</gene>
<feature type="transmembrane region" description="Helical" evidence="10">
    <location>
        <begin position="333"/>
        <end position="350"/>
    </location>
</feature>
<keyword evidence="6 10" id="KW-0812">Transmembrane</keyword>
<proteinExistence type="predicted"/>
<accession>A0ABN1VMA5</accession>
<evidence type="ECO:0000256" key="5">
    <source>
        <dbReference type="ARBA" id="ARBA00022679"/>
    </source>
</evidence>
<comment type="subcellular location">
    <subcellularLocation>
        <location evidence="1">Endoplasmic reticulum membrane</location>
        <topology evidence="1">Multi-pass membrane protein</topology>
    </subcellularLocation>
</comment>